<protein>
    <submittedName>
        <fullName evidence="2">Uncharacterized protein</fullName>
    </submittedName>
</protein>
<name>A0ABQ9VCA6_SAGOE</name>
<organism evidence="2 3">
    <name type="scientific">Saguinus oedipus</name>
    <name type="common">Cotton-top tamarin</name>
    <name type="synonym">Oedipomidas oedipus</name>
    <dbReference type="NCBI Taxonomy" id="9490"/>
    <lineage>
        <taxon>Eukaryota</taxon>
        <taxon>Metazoa</taxon>
        <taxon>Chordata</taxon>
        <taxon>Craniata</taxon>
        <taxon>Vertebrata</taxon>
        <taxon>Euteleostomi</taxon>
        <taxon>Mammalia</taxon>
        <taxon>Eutheria</taxon>
        <taxon>Euarchontoglires</taxon>
        <taxon>Primates</taxon>
        <taxon>Haplorrhini</taxon>
        <taxon>Platyrrhini</taxon>
        <taxon>Cebidae</taxon>
        <taxon>Callitrichinae</taxon>
        <taxon>Saguinus</taxon>
    </lineage>
</organism>
<feature type="compositionally biased region" description="Low complexity" evidence="1">
    <location>
        <begin position="62"/>
        <end position="82"/>
    </location>
</feature>
<reference evidence="2 3" key="1">
    <citation type="submission" date="2023-05" db="EMBL/GenBank/DDBJ databases">
        <title>B98-5 Cell Line De Novo Hybrid Assembly: An Optical Mapping Approach.</title>
        <authorList>
            <person name="Kananen K."/>
            <person name="Auerbach J.A."/>
            <person name="Kautto E."/>
            <person name="Blachly J.S."/>
        </authorList>
    </citation>
    <scope>NUCLEOTIDE SEQUENCE [LARGE SCALE GENOMIC DNA]</scope>
    <source>
        <strain evidence="2">B95-8</strain>
        <tissue evidence="2">Cell line</tissue>
    </source>
</reference>
<feature type="compositionally biased region" description="Gly residues" evidence="1">
    <location>
        <begin position="95"/>
        <end position="108"/>
    </location>
</feature>
<sequence length="163" mass="16793">MGALGAAPRPVCRAGHAPTCWAGPQGARRRCHGDARTQAGRARGVPGAGCRLETLRERSQEASPRSGPGASRAGRALGGRRSVGFLLRPGECGARRGGGQRPGTGRGGPMRTRAVRRGRSDSLAPSSGIQARVPTSTAVVATTPTPPFQVQPPPRPRRKTPGA</sequence>
<keyword evidence="3" id="KW-1185">Reference proteome</keyword>
<evidence type="ECO:0000313" key="3">
    <source>
        <dbReference type="Proteomes" id="UP001266305"/>
    </source>
</evidence>
<dbReference type="EMBL" id="JASSZA010000007">
    <property type="protein sequence ID" value="KAK2105982.1"/>
    <property type="molecule type" value="Genomic_DNA"/>
</dbReference>
<feature type="compositionally biased region" description="Low complexity" evidence="1">
    <location>
        <begin position="131"/>
        <end position="143"/>
    </location>
</feature>
<gene>
    <name evidence="2" type="ORF">P7K49_015496</name>
</gene>
<accession>A0ABQ9VCA6</accession>
<evidence type="ECO:0000256" key="1">
    <source>
        <dbReference type="SAM" id="MobiDB-lite"/>
    </source>
</evidence>
<feature type="region of interest" description="Disordered" evidence="1">
    <location>
        <begin position="23"/>
        <end position="163"/>
    </location>
</feature>
<evidence type="ECO:0000313" key="2">
    <source>
        <dbReference type="EMBL" id="KAK2105982.1"/>
    </source>
</evidence>
<feature type="compositionally biased region" description="Pro residues" evidence="1">
    <location>
        <begin position="144"/>
        <end position="154"/>
    </location>
</feature>
<proteinExistence type="predicted"/>
<comment type="caution">
    <text evidence="2">The sequence shown here is derived from an EMBL/GenBank/DDBJ whole genome shotgun (WGS) entry which is preliminary data.</text>
</comment>
<dbReference type="Proteomes" id="UP001266305">
    <property type="component" value="Unassembled WGS sequence"/>
</dbReference>